<organism evidence="1 2">
    <name type="scientific">Brotocaccenecus cirricatena</name>
    <dbReference type="NCBI Taxonomy" id="3064195"/>
    <lineage>
        <taxon>Bacteria</taxon>
        <taxon>Bacillati</taxon>
        <taxon>Bacillota</taxon>
        <taxon>Clostridia</taxon>
        <taxon>Eubacteriales</taxon>
        <taxon>Oscillospiraceae</taxon>
        <taxon>Brotocaccenecus</taxon>
    </lineage>
</organism>
<evidence type="ECO:0000313" key="2">
    <source>
        <dbReference type="Proteomes" id="UP001199319"/>
    </source>
</evidence>
<dbReference type="EMBL" id="JAJEPW010000039">
    <property type="protein sequence ID" value="MCC2130201.1"/>
    <property type="molecule type" value="Genomic_DNA"/>
</dbReference>
<protein>
    <submittedName>
        <fullName evidence="1">Plasmid mobilization relaxosome protein MobC</fullName>
    </submittedName>
</protein>
<accession>A0AAE3ACR4</accession>
<dbReference type="Proteomes" id="UP001199319">
    <property type="component" value="Unassembled WGS sequence"/>
</dbReference>
<dbReference type="Pfam" id="PF21983">
    <property type="entry name" value="NikA-like"/>
    <property type="match status" value="1"/>
</dbReference>
<gene>
    <name evidence="1" type="primary">mobC</name>
    <name evidence="1" type="ORF">LKD37_11890</name>
</gene>
<proteinExistence type="predicted"/>
<name>A0AAE3ACR4_9FIRM</name>
<comment type="caution">
    <text evidence="1">The sequence shown here is derived from an EMBL/GenBank/DDBJ whole genome shotgun (WGS) entry which is preliminary data.</text>
</comment>
<evidence type="ECO:0000313" key="1">
    <source>
        <dbReference type="EMBL" id="MCC2130201.1"/>
    </source>
</evidence>
<dbReference type="InterPro" id="IPR053842">
    <property type="entry name" value="NikA-like"/>
</dbReference>
<dbReference type="AlphaFoldDB" id="A0AAE3ACR4"/>
<sequence length="111" mass="12943">MARNRNVQIIFWVSEAEKRMIEEKMTQAGMTNLSAYLRRIAIDGMIVRLELPELKEMVSLLRYASNNINQIARRMNESGRIYDTDLEQVVQNQEQLWDMANGILTRLAAIK</sequence>
<reference evidence="1" key="1">
    <citation type="submission" date="2021-10" db="EMBL/GenBank/DDBJ databases">
        <title>Anaerobic single-cell dispensing facilitates the cultivation of human gut bacteria.</title>
        <authorList>
            <person name="Afrizal A."/>
        </authorList>
    </citation>
    <scope>NUCLEOTIDE SEQUENCE</scope>
    <source>
        <strain evidence="1">CLA-AA-H272</strain>
    </source>
</reference>
<keyword evidence="2" id="KW-1185">Reference proteome</keyword>
<dbReference type="RefSeq" id="WP_302929418.1">
    <property type="nucleotide sequence ID" value="NZ_JAJEPW010000039.1"/>
</dbReference>